<name>A0A7H9B0I6_ZYGMR</name>
<evidence type="ECO:0000256" key="6">
    <source>
        <dbReference type="SAM" id="MobiDB-lite"/>
    </source>
</evidence>
<dbReference type="GO" id="GO:0005634">
    <property type="term" value="C:nucleus"/>
    <property type="evidence" value="ECO:0007669"/>
    <property type="project" value="UniProtKB-SubCell"/>
</dbReference>
<feature type="compositionally biased region" description="Polar residues" evidence="6">
    <location>
        <begin position="594"/>
        <end position="606"/>
    </location>
</feature>
<dbReference type="GO" id="GO:0003700">
    <property type="term" value="F:DNA-binding transcription factor activity"/>
    <property type="evidence" value="ECO:0007669"/>
    <property type="project" value="InterPro"/>
</dbReference>
<feature type="compositionally biased region" description="Polar residues" evidence="6">
    <location>
        <begin position="676"/>
        <end position="689"/>
    </location>
</feature>
<evidence type="ECO:0008006" key="9">
    <source>
        <dbReference type="Google" id="ProtNLM"/>
    </source>
</evidence>
<dbReference type="InterPro" id="IPR052127">
    <property type="entry name" value="STE12_transcription_factor"/>
</dbReference>
<reference evidence="7 8" key="1">
    <citation type="submission" date="2020-07" db="EMBL/GenBank/DDBJ databases">
        <title>The yeast mating-type switching endonuclease HO is a domesticated member of an unorthodox homing genetic element family.</title>
        <authorList>
            <person name="Coughlan A.Y."/>
            <person name="Lombardi L."/>
            <person name="Braun-Galleani S."/>
            <person name="Martos A.R."/>
            <person name="Galeote V."/>
            <person name="Bigey F."/>
            <person name="Dequin S."/>
            <person name="Byrne K.P."/>
            <person name="Wolfe K.H."/>
        </authorList>
    </citation>
    <scope>NUCLEOTIDE SEQUENCE [LARGE SCALE GENOMIC DNA]</scope>
    <source>
        <strain evidence="7 8">NRRL Y-6702</strain>
    </source>
</reference>
<evidence type="ECO:0000256" key="1">
    <source>
        <dbReference type="ARBA" id="ARBA00004123"/>
    </source>
</evidence>
<dbReference type="PANTHER" id="PTHR47427:SF1">
    <property type="entry name" value="PROTEIN STE12"/>
    <property type="match status" value="1"/>
</dbReference>
<feature type="compositionally biased region" description="Polar residues" evidence="6">
    <location>
        <begin position="698"/>
        <end position="715"/>
    </location>
</feature>
<comment type="similarity">
    <text evidence="5">Belongs to the STE12 transcription factor family.</text>
</comment>
<keyword evidence="3" id="KW-0804">Transcription</keyword>
<comment type="subcellular location">
    <subcellularLocation>
        <location evidence="1">Nucleus</location>
    </subcellularLocation>
</comment>
<feature type="compositionally biased region" description="Acidic residues" evidence="6">
    <location>
        <begin position="438"/>
        <end position="452"/>
    </location>
</feature>
<dbReference type="InterPro" id="IPR003120">
    <property type="entry name" value="Ste12"/>
</dbReference>
<organism evidence="7 8">
    <name type="scientific">Zygotorulaspora mrakii</name>
    <name type="common">Zygosaccharomyces mrakii</name>
    <dbReference type="NCBI Taxonomy" id="42260"/>
    <lineage>
        <taxon>Eukaryota</taxon>
        <taxon>Fungi</taxon>
        <taxon>Dikarya</taxon>
        <taxon>Ascomycota</taxon>
        <taxon>Saccharomycotina</taxon>
        <taxon>Saccharomycetes</taxon>
        <taxon>Saccharomycetales</taxon>
        <taxon>Saccharomycetaceae</taxon>
        <taxon>Zygotorulaspora</taxon>
    </lineage>
</organism>
<gene>
    <name evidence="7" type="ORF">HG535_0C03590</name>
</gene>
<dbReference type="PANTHER" id="PTHR47427">
    <property type="entry name" value="PROTEIN STE12"/>
    <property type="match status" value="1"/>
</dbReference>
<proteinExistence type="inferred from homology"/>
<accession>A0A7H9B0I6</accession>
<keyword evidence="4" id="KW-0539">Nucleus</keyword>
<keyword evidence="2" id="KW-0805">Transcription regulation</keyword>
<dbReference type="GO" id="GO:2000220">
    <property type="term" value="P:regulation of pseudohyphal growth"/>
    <property type="evidence" value="ECO:0007669"/>
    <property type="project" value="TreeGrafter"/>
</dbReference>
<dbReference type="KEGG" id="zmk:HG535_0C03590"/>
<evidence type="ECO:0000313" key="7">
    <source>
        <dbReference type="EMBL" id="QLG72006.1"/>
    </source>
</evidence>
<dbReference type="Pfam" id="PF02200">
    <property type="entry name" value="STE"/>
    <property type="match status" value="1"/>
</dbReference>
<feature type="compositionally biased region" description="Basic and acidic residues" evidence="6">
    <location>
        <begin position="658"/>
        <end position="669"/>
    </location>
</feature>
<protein>
    <recommendedName>
        <fullName evidence="9">Transcription factor</fullName>
    </recommendedName>
</protein>
<sequence length="715" mass="81446">MKTQAADEESKAVLVTNKIKVKSKSEEDGAKECEESLRLIEDLNFFLATAPVNWQENQIIRRYYLNSDQGFVSCVFWNSLYYITGTDIVKCCIYRMQKFGREIIQKKKFEEGIFSDLRNLKCDIDATLEQPKSEFLSFLFRNMCLKTQKKQKVFFWFSVPHDKLFADALERDLKRENMDQPSTTRSVSEPALSFKYDSMSEYTVYEQLMKHVEVKRATTSPVSMATSRISDPSVNNVLEEENLHSSPLHLGTDVAVNGVPISSQMRSTAGTDILSGQSIVSSPDTSSNYTPQKLVVVEPSSLDLHSSIPENKISKDNVIVVDDSDHGDFPLDYFPVEIDHVNAEEDLESFNMPPNGAFAQPSMFYDNSFGSYDDEVVPATANFARHSHYSVRTPFPHPVSGNTSHFMTNGKYYSSQMKDKLESPNPNKEFLYMRYSDNEDSNEEQQPEDQDYSEQQQQQSHVPHYMNPYQKFYNPSMYPGYFLPGTMFGGPSDMVGQNNEIMNNGYDEMFPLQDSGEQGFYLPYESHNWTCVPPQAMQPPTATSAFVPKPYTPSYRTAPMSTINPYMSMAQSGWQQPLTSPYTSKATSATSKAYPNSAFYQSQPGPNVSHRRPYQSGPSASKSFASNSNKTPKSYHRKISPQKHQSKFTGTLKNKKTSYREFKDKEPRRQKFSIPTPESNNLNSQNFSNDYEKEENSDYTTSGFRKSLDESSYSD</sequence>
<dbReference type="OrthoDB" id="1095242at2759"/>
<dbReference type="GeneID" id="59235704"/>
<feature type="region of interest" description="Disordered" evidence="6">
    <location>
        <begin position="594"/>
        <end position="715"/>
    </location>
</feature>
<evidence type="ECO:0000256" key="5">
    <source>
        <dbReference type="ARBA" id="ARBA00024345"/>
    </source>
</evidence>
<dbReference type="Proteomes" id="UP000509704">
    <property type="component" value="Chromosome 3"/>
</dbReference>
<evidence type="ECO:0000313" key="8">
    <source>
        <dbReference type="Proteomes" id="UP000509704"/>
    </source>
</evidence>
<keyword evidence="8" id="KW-1185">Reference proteome</keyword>
<dbReference type="AlphaFoldDB" id="A0A7H9B0I6"/>
<dbReference type="SMART" id="SM00424">
    <property type="entry name" value="STE"/>
    <property type="match status" value="1"/>
</dbReference>
<feature type="compositionally biased region" description="Basic residues" evidence="6">
    <location>
        <begin position="633"/>
        <end position="646"/>
    </location>
</feature>
<dbReference type="RefSeq" id="XP_037143734.1">
    <property type="nucleotide sequence ID" value="XM_037287839.1"/>
</dbReference>
<feature type="compositionally biased region" description="Low complexity" evidence="6">
    <location>
        <begin position="619"/>
        <end position="630"/>
    </location>
</feature>
<dbReference type="EMBL" id="CP058606">
    <property type="protein sequence ID" value="QLG72006.1"/>
    <property type="molecule type" value="Genomic_DNA"/>
</dbReference>
<evidence type="ECO:0000256" key="2">
    <source>
        <dbReference type="ARBA" id="ARBA00023015"/>
    </source>
</evidence>
<feature type="region of interest" description="Disordered" evidence="6">
    <location>
        <begin position="438"/>
        <end position="460"/>
    </location>
</feature>
<dbReference type="GO" id="GO:1990526">
    <property type="term" value="C:Ste12p-Dig1p-Dig2p complex"/>
    <property type="evidence" value="ECO:0007669"/>
    <property type="project" value="TreeGrafter"/>
</dbReference>
<dbReference type="GO" id="GO:1990527">
    <property type="term" value="C:Tec1p-Ste12p-Dig1p complex"/>
    <property type="evidence" value="ECO:0007669"/>
    <property type="project" value="TreeGrafter"/>
</dbReference>
<evidence type="ECO:0000256" key="4">
    <source>
        <dbReference type="ARBA" id="ARBA00023242"/>
    </source>
</evidence>
<evidence type="ECO:0000256" key="3">
    <source>
        <dbReference type="ARBA" id="ARBA00023163"/>
    </source>
</evidence>